<gene>
    <name evidence="2" type="ORF">HCG48_14565</name>
</gene>
<keyword evidence="1" id="KW-0812">Transmembrane</keyword>
<keyword evidence="1" id="KW-1133">Transmembrane helix</keyword>
<organism evidence="2 3">
    <name type="scientific">Oxynema aestuarii AP17</name>
    <dbReference type="NCBI Taxonomy" id="2064643"/>
    <lineage>
        <taxon>Bacteria</taxon>
        <taxon>Bacillati</taxon>
        <taxon>Cyanobacteriota</taxon>
        <taxon>Cyanophyceae</taxon>
        <taxon>Oscillatoriophycideae</taxon>
        <taxon>Oscillatoriales</taxon>
        <taxon>Oscillatoriaceae</taxon>
        <taxon>Oxynema</taxon>
        <taxon>Oxynema aestuarii</taxon>
    </lineage>
</organism>
<dbReference type="AlphaFoldDB" id="A0A6H1TZT0"/>
<keyword evidence="3" id="KW-1185">Reference proteome</keyword>
<dbReference type="EMBL" id="CP051167">
    <property type="protein sequence ID" value="QIZ71657.1"/>
    <property type="molecule type" value="Genomic_DNA"/>
</dbReference>
<name>A0A6H1TZT0_9CYAN</name>
<keyword evidence="1" id="KW-0472">Membrane</keyword>
<proteinExistence type="predicted"/>
<dbReference type="KEGG" id="oxy:HCG48_14565"/>
<evidence type="ECO:0000313" key="2">
    <source>
        <dbReference type="EMBL" id="QIZ71657.1"/>
    </source>
</evidence>
<feature type="transmembrane region" description="Helical" evidence="1">
    <location>
        <begin position="6"/>
        <end position="29"/>
    </location>
</feature>
<dbReference type="RefSeq" id="WP_168569809.1">
    <property type="nucleotide sequence ID" value="NZ_CP051167.1"/>
</dbReference>
<sequence length="230" mass="26644">MTGFDLIILTFYLVCVVTVIARAIASLFVHQIMIRFDRPFLEKQLETQQLKGAIEIDVKLEKRYNLDEFKFLELKISNKSDRELYIDWDASAAIDLEGRSHRIVRIIPGMTLDLLSPQVNSVIPAKRTLVQPIASESSLRRNSESSPLAIARTFVDFSKLKPDRKDDKKKNRSQPKLEIFYFYLSLAFRFAASEVSTIAPRPIPLSCQFVVEPLPWTETLPWRQEKEKRK</sequence>
<protein>
    <submittedName>
        <fullName evidence="2">Uncharacterized protein</fullName>
    </submittedName>
</protein>
<evidence type="ECO:0000256" key="1">
    <source>
        <dbReference type="SAM" id="Phobius"/>
    </source>
</evidence>
<reference evidence="2 3" key="1">
    <citation type="submission" date="2020-04" db="EMBL/GenBank/DDBJ databases">
        <authorList>
            <person name="Basu S."/>
            <person name="Maruthanayagam V."/>
            <person name="Chakraborty S."/>
            <person name="Pramanik A."/>
            <person name="Mukherjee J."/>
            <person name="Brink B."/>
        </authorList>
    </citation>
    <scope>NUCLEOTIDE SEQUENCE [LARGE SCALE GENOMIC DNA]</scope>
    <source>
        <strain evidence="2 3">AP17</strain>
    </source>
</reference>
<evidence type="ECO:0000313" key="3">
    <source>
        <dbReference type="Proteomes" id="UP000500857"/>
    </source>
</evidence>
<accession>A0A6H1TZT0</accession>
<dbReference type="Proteomes" id="UP000500857">
    <property type="component" value="Chromosome"/>
</dbReference>